<dbReference type="OrthoDB" id="195658at2759"/>
<sequence>MQATSSSAAAALAIPSASFFPTTNEISVSLRWFRENPVMAAATCAAATAVSMAAYFAMQPKDSVDSGIPFATDDFHDPTLVKHKASRRHESDASDKPTEKDSTLSLSSMAGELYNTEHLIPLDSVPEKGVYPNYDECDIQSPEWGWYVSTTPPADEMYVPYAYKAD</sequence>
<evidence type="ECO:0000256" key="1">
    <source>
        <dbReference type="SAM" id="MobiDB-lite"/>
    </source>
</evidence>
<evidence type="ECO:0000313" key="3">
    <source>
        <dbReference type="EMBL" id="VFT95458.1"/>
    </source>
</evidence>
<feature type="region of interest" description="Disordered" evidence="1">
    <location>
        <begin position="82"/>
        <end position="104"/>
    </location>
</feature>
<reference evidence="3 4" key="1">
    <citation type="submission" date="2019-03" db="EMBL/GenBank/DDBJ databases">
        <authorList>
            <person name="Gaulin E."/>
            <person name="Dumas B."/>
        </authorList>
    </citation>
    <scope>NUCLEOTIDE SEQUENCE [LARGE SCALE GENOMIC DNA]</scope>
    <source>
        <strain evidence="3">CBS 568.67</strain>
    </source>
</reference>
<reference evidence="2" key="2">
    <citation type="submission" date="2019-06" db="EMBL/GenBank/DDBJ databases">
        <title>Genomics analysis of Aphanomyces spp. identifies a new class of oomycete effector associated with host adaptation.</title>
        <authorList>
            <person name="Gaulin E."/>
        </authorList>
    </citation>
    <scope>NUCLEOTIDE SEQUENCE</scope>
    <source>
        <strain evidence="2">CBS 578.67</strain>
    </source>
</reference>
<dbReference type="Proteomes" id="UP000332933">
    <property type="component" value="Unassembled WGS sequence"/>
</dbReference>
<keyword evidence="4" id="KW-1185">Reference proteome</keyword>
<feature type="compositionally biased region" description="Basic and acidic residues" evidence="1">
    <location>
        <begin position="88"/>
        <end position="102"/>
    </location>
</feature>
<evidence type="ECO:0000313" key="2">
    <source>
        <dbReference type="EMBL" id="KAF0689854.1"/>
    </source>
</evidence>
<evidence type="ECO:0000313" key="4">
    <source>
        <dbReference type="Proteomes" id="UP000332933"/>
    </source>
</evidence>
<organism evidence="3 4">
    <name type="scientific">Aphanomyces stellatus</name>
    <dbReference type="NCBI Taxonomy" id="120398"/>
    <lineage>
        <taxon>Eukaryota</taxon>
        <taxon>Sar</taxon>
        <taxon>Stramenopiles</taxon>
        <taxon>Oomycota</taxon>
        <taxon>Saprolegniomycetes</taxon>
        <taxon>Saprolegniales</taxon>
        <taxon>Verrucalvaceae</taxon>
        <taxon>Aphanomyces</taxon>
    </lineage>
</organism>
<dbReference type="AlphaFoldDB" id="A0A485LAV9"/>
<protein>
    <submittedName>
        <fullName evidence="3">Aste57867_18724 protein</fullName>
    </submittedName>
</protein>
<gene>
    <name evidence="3" type="primary">Aste57867_18724</name>
    <name evidence="2" type="ORF">As57867_018660</name>
    <name evidence="3" type="ORF">ASTE57867_18724</name>
</gene>
<dbReference type="EMBL" id="VJMH01006408">
    <property type="protein sequence ID" value="KAF0689854.1"/>
    <property type="molecule type" value="Genomic_DNA"/>
</dbReference>
<proteinExistence type="predicted"/>
<name>A0A485LAV9_9STRA</name>
<dbReference type="EMBL" id="CAADRA010006429">
    <property type="protein sequence ID" value="VFT95458.1"/>
    <property type="molecule type" value="Genomic_DNA"/>
</dbReference>
<accession>A0A485LAV9</accession>